<dbReference type="InterPro" id="IPR050087">
    <property type="entry name" value="AON_synthase_class-II"/>
</dbReference>
<dbReference type="InterPro" id="IPR004839">
    <property type="entry name" value="Aminotransferase_I/II_large"/>
</dbReference>
<comment type="catalytic activity">
    <reaction evidence="11">
        <text>6-carboxyhexanoyl-[ACP] + L-alanine + H(+) = (8S)-8-amino-7-oxononanoate + holo-[ACP] + CO2</text>
        <dbReference type="Rhea" id="RHEA:42288"/>
        <dbReference type="Rhea" id="RHEA-COMP:9685"/>
        <dbReference type="Rhea" id="RHEA-COMP:9955"/>
        <dbReference type="ChEBI" id="CHEBI:15378"/>
        <dbReference type="ChEBI" id="CHEBI:16526"/>
        <dbReference type="ChEBI" id="CHEBI:57972"/>
        <dbReference type="ChEBI" id="CHEBI:64479"/>
        <dbReference type="ChEBI" id="CHEBI:78846"/>
        <dbReference type="ChEBI" id="CHEBI:149468"/>
        <dbReference type="EC" id="2.3.1.47"/>
    </reaction>
</comment>
<dbReference type="GO" id="GO:0008710">
    <property type="term" value="F:8-amino-7-oxononanoate synthase activity"/>
    <property type="evidence" value="ECO:0007669"/>
    <property type="project" value="UniProtKB-EC"/>
</dbReference>
<dbReference type="UniPathway" id="UPA00078"/>
<dbReference type="InterPro" id="IPR004723">
    <property type="entry name" value="AONS_Archaea/Proteobacteria"/>
</dbReference>
<dbReference type="GO" id="GO:0009102">
    <property type="term" value="P:biotin biosynthetic process"/>
    <property type="evidence" value="ECO:0007669"/>
    <property type="project" value="UniProtKB-UniPathway"/>
</dbReference>
<evidence type="ECO:0000256" key="3">
    <source>
        <dbReference type="ARBA" id="ARBA00010008"/>
    </source>
</evidence>
<dbReference type="EMBL" id="UOFD01000034">
    <property type="protein sequence ID" value="VAW51685.1"/>
    <property type="molecule type" value="Genomic_DNA"/>
</dbReference>
<evidence type="ECO:0000256" key="10">
    <source>
        <dbReference type="ARBA" id="ARBA00033381"/>
    </source>
</evidence>
<accession>A0A3B0W6Z9</accession>
<organism evidence="13">
    <name type="scientific">hydrothermal vent metagenome</name>
    <dbReference type="NCBI Taxonomy" id="652676"/>
    <lineage>
        <taxon>unclassified sequences</taxon>
        <taxon>metagenomes</taxon>
        <taxon>ecological metagenomes</taxon>
    </lineage>
</organism>
<evidence type="ECO:0000256" key="7">
    <source>
        <dbReference type="ARBA" id="ARBA00022756"/>
    </source>
</evidence>
<comment type="similarity">
    <text evidence="3">Belongs to the class-II pyridoxal-phosphate-dependent aminotransferase family. BioF subfamily.</text>
</comment>
<dbReference type="InterPro" id="IPR001917">
    <property type="entry name" value="Aminotrans_II_pyridoxalP_BS"/>
</dbReference>
<evidence type="ECO:0000256" key="8">
    <source>
        <dbReference type="ARBA" id="ARBA00022898"/>
    </source>
</evidence>
<evidence type="ECO:0000256" key="5">
    <source>
        <dbReference type="ARBA" id="ARBA00013187"/>
    </source>
</evidence>
<evidence type="ECO:0000259" key="12">
    <source>
        <dbReference type="Pfam" id="PF00155"/>
    </source>
</evidence>
<dbReference type="CDD" id="cd06454">
    <property type="entry name" value="KBL_like"/>
    <property type="match status" value="1"/>
</dbReference>
<evidence type="ECO:0000256" key="9">
    <source>
        <dbReference type="ARBA" id="ARBA00032610"/>
    </source>
</evidence>
<reference evidence="13" key="1">
    <citation type="submission" date="2018-06" db="EMBL/GenBank/DDBJ databases">
        <authorList>
            <person name="Zhirakovskaya E."/>
        </authorList>
    </citation>
    <scope>NUCLEOTIDE SEQUENCE</scope>
</reference>
<dbReference type="InterPro" id="IPR015424">
    <property type="entry name" value="PyrdxlP-dep_Trfase"/>
</dbReference>
<dbReference type="InterPro" id="IPR015421">
    <property type="entry name" value="PyrdxlP-dep_Trfase_major"/>
</dbReference>
<dbReference type="InterPro" id="IPR015422">
    <property type="entry name" value="PyrdxlP-dep_Trfase_small"/>
</dbReference>
<keyword evidence="6 13" id="KW-0808">Transferase</keyword>
<dbReference type="Gene3D" id="3.90.1150.10">
    <property type="entry name" value="Aspartate Aminotransferase, domain 1"/>
    <property type="match status" value="1"/>
</dbReference>
<dbReference type="InterPro" id="IPR022834">
    <property type="entry name" value="AONS_Proteobacteria"/>
</dbReference>
<keyword evidence="8" id="KW-0663">Pyridoxal phosphate</keyword>
<name>A0A3B0W6Z9_9ZZZZ</name>
<comment type="pathway">
    <text evidence="2">Cofactor biosynthesis; biotin biosynthesis.</text>
</comment>
<dbReference type="PANTHER" id="PTHR13693:SF100">
    <property type="entry name" value="8-AMINO-7-OXONONANOATE SYNTHASE"/>
    <property type="match status" value="1"/>
</dbReference>
<dbReference type="PROSITE" id="PS00599">
    <property type="entry name" value="AA_TRANSFER_CLASS_2"/>
    <property type="match status" value="1"/>
</dbReference>
<comment type="cofactor">
    <cofactor evidence="1">
        <name>pyridoxal 5'-phosphate</name>
        <dbReference type="ChEBI" id="CHEBI:597326"/>
    </cofactor>
</comment>
<dbReference type="AlphaFoldDB" id="A0A3B0W6Z9"/>
<dbReference type="EC" id="2.3.1.47" evidence="5"/>
<comment type="subunit">
    <text evidence="4">Homodimer.</text>
</comment>
<keyword evidence="7" id="KW-0093">Biotin biosynthesis</keyword>
<evidence type="ECO:0000256" key="6">
    <source>
        <dbReference type="ARBA" id="ARBA00022679"/>
    </source>
</evidence>
<evidence type="ECO:0000256" key="1">
    <source>
        <dbReference type="ARBA" id="ARBA00001933"/>
    </source>
</evidence>
<feature type="domain" description="Aminotransferase class I/classII large" evidence="12">
    <location>
        <begin position="40"/>
        <end position="383"/>
    </location>
</feature>
<evidence type="ECO:0000256" key="11">
    <source>
        <dbReference type="ARBA" id="ARBA00047715"/>
    </source>
</evidence>
<gene>
    <name evidence="13" type="ORF">MNBD_GAMMA06-1901</name>
</gene>
<dbReference type="SUPFAM" id="SSF53383">
    <property type="entry name" value="PLP-dependent transferases"/>
    <property type="match status" value="1"/>
</dbReference>
<dbReference type="Gene3D" id="3.40.640.10">
    <property type="entry name" value="Type I PLP-dependent aspartate aminotransferase-like (Major domain)"/>
    <property type="match status" value="1"/>
</dbReference>
<keyword evidence="13" id="KW-0012">Acyltransferase</keyword>
<proteinExistence type="inferred from homology"/>
<dbReference type="PANTHER" id="PTHR13693">
    <property type="entry name" value="CLASS II AMINOTRANSFERASE/8-AMINO-7-OXONONANOATE SYNTHASE"/>
    <property type="match status" value="1"/>
</dbReference>
<evidence type="ECO:0000256" key="2">
    <source>
        <dbReference type="ARBA" id="ARBA00004746"/>
    </source>
</evidence>
<dbReference type="GO" id="GO:0030170">
    <property type="term" value="F:pyridoxal phosphate binding"/>
    <property type="evidence" value="ECO:0007669"/>
    <property type="project" value="InterPro"/>
</dbReference>
<evidence type="ECO:0000256" key="4">
    <source>
        <dbReference type="ARBA" id="ARBA00011738"/>
    </source>
</evidence>
<evidence type="ECO:0000313" key="13">
    <source>
        <dbReference type="EMBL" id="VAW51685.1"/>
    </source>
</evidence>
<dbReference type="HAMAP" id="MF_01693">
    <property type="entry name" value="BioF_aminotrans_2"/>
    <property type="match status" value="1"/>
</dbReference>
<dbReference type="Pfam" id="PF00155">
    <property type="entry name" value="Aminotran_1_2"/>
    <property type="match status" value="1"/>
</dbReference>
<dbReference type="NCBIfam" id="TIGR00858">
    <property type="entry name" value="bioF"/>
    <property type="match status" value="1"/>
</dbReference>
<sequence>MKVLNNQLKKALNERKKQHRYRTRRITKGPQQIEMQIDNKHVINFCSNDYLGLANHPQIKQAAIEAIKNFGVGSGSAHLVNGHSIVHHQLEEELAEFTGYPRAILFSTGYMANLGLCQALLEKGDYVFEDRLNHASLIDGGLISGARLQRYLHNDISSLKQKIEKIDKAANKLVLTDGVFSMDGDIANLPKLATLCKKNRSWLMVDDAHGFGTLGETGKGSLQHFSLTQDNVPIYMATLGKALGTAGAFIAGSDELIETIIQKARTYIYTTAMPAAIAEATRYSLHIIQNESRHLNNLNNNIAYFKQCCAELSLPIEASDTAIQPIIIGDDYTALKINEILFEQGFLVTAIRPPTVPEGTSRLRITLSAKHTHEQIDQLITALFPLINNFAAS</sequence>
<protein>
    <recommendedName>
        <fullName evidence="5">8-amino-7-oxononanoate synthase</fullName>
        <ecNumber evidence="5">2.3.1.47</ecNumber>
    </recommendedName>
    <alternativeName>
        <fullName evidence="9">7-keto-8-amino-pelargonic acid synthase</fullName>
    </alternativeName>
    <alternativeName>
        <fullName evidence="10">8-amino-7-ketopelargonate synthase</fullName>
    </alternativeName>
</protein>